<evidence type="ECO:0000313" key="3">
    <source>
        <dbReference type="Proteomes" id="UP000257144"/>
    </source>
</evidence>
<organism evidence="2 3">
    <name type="scientific">Neobacillus piezotolerans</name>
    <dbReference type="NCBI Taxonomy" id="2259171"/>
    <lineage>
        <taxon>Bacteria</taxon>
        <taxon>Bacillati</taxon>
        <taxon>Bacillota</taxon>
        <taxon>Bacilli</taxon>
        <taxon>Bacillales</taxon>
        <taxon>Bacillaceae</taxon>
        <taxon>Neobacillus</taxon>
    </lineage>
</organism>
<accession>A0A3D8GX55</accession>
<dbReference type="OrthoDB" id="2887836at2"/>
<keyword evidence="1" id="KW-1133">Transmembrane helix</keyword>
<dbReference type="Proteomes" id="UP000257144">
    <property type="component" value="Unassembled WGS sequence"/>
</dbReference>
<evidence type="ECO:0000256" key="1">
    <source>
        <dbReference type="SAM" id="Phobius"/>
    </source>
</evidence>
<dbReference type="RefSeq" id="WP_115450686.1">
    <property type="nucleotide sequence ID" value="NZ_QNQT01000001.1"/>
</dbReference>
<reference evidence="2 3" key="1">
    <citation type="submission" date="2018-07" db="EMBL/GenBank/DDBJ databases">
        <title>Bacillus sp. YLB-04 draft genome sequence.</title>
        <authorList>
            <person name="Yu L."/>
            <person name="Tang X."/>
        </authorList>
    </citation>
    <scope>NUCLEOTIDE SEQUENCE [LARGE SCALE GENOMIC DNA]</scope>
    <source>
        <strain evidence="2 3">YLB-04</strain>
    </source>
</reference>
<feature type="transmembrane region" description="Helical" evidence="1">
    <location>
        <begin position="6"/>
        <end position="24"/>
    </location>
</feature>
<gene>
    <name evidence="2" type="ORF">DRW41_04215</name>
</gene>
<keyword evidence="3" id="KW-1185">Reference proteome</keyword>
<keyword evidence="1" id="KW-0472">Membrane</keyword>
<feature type="transmembrane region" description="Helical" evidence="1">
    <location>
        <begin position="84"/>
        <end position="103"/>
    </location>
</feature>
<protein>
    <recommendedName>
        <fullName evidence="4">DUF3899 domain-containing protein</fullName>
    </recommendedName>
</protein>
<feature type="transmembrane region" description="Helical" evidence="1">
    <location>
        <begin position="31"/>
        <end position="49"/>
    </location>
</feature>
<keyword evidence="1" id="KW-0812">Transmembrane</keyword>
<sequence>MKGKKMIIFLVALVVEVIITYAVAAKFSVRFIEVMFFIGLAFTALSFYFSSSGGTTSDFGNLSTSAQTGLIQKRQEFIFRRGPIFTASALFMGIGLIFFILLVSGKIPPA</sequence>
<evidence type="ECO:0008006" key="4">
    <source>
        <dbReference type="Google" id="ProtNLM"/>
    </source>
</evidence>
<evidence type="ECO:0000313" key="2">
    <source>
        <dbReference type="EMBL" id="RDU38771.1"/>
    </source>
</evidence>
<comment type="caution">
    <text evidence="2">The sequence shown here is derived from an EMBL/GenBank/DDBJ whole genome shotgun (WGS) entry which is preliminary data.</text>
</comment>
<dbReference type="EMBL" id="QNQT01000001">
    <property type="protein sequence ID" value="RDU38771.1"/>
    <property type="molecule type" value="Genomic_DNA"/>
</dbReference>
<dbReference type="AlphaFoldDB" id="A0A3D8GX55"/>
<proteinExistence type="predicted"/>
<name>A0A3D8GX55_9BACI</name>